<dbReference type="CDD" id="cd01127">
    <property type="entry name" value="TrwB_TraG_TraD_VirD4"/>
    <property type="match status" value="1"/>
</dbReference>
<dbReference type="Proteomes" id="UP001056035">
    <property type="component" value="Chromosome"/>
</dbReference>
<sequence>MTTKNDPEPIEGLGTIAAVVVGALIVAWLIPAAVTLAYVGKGPHLSVFQAGGAGLRLLAGGHLADPASAYPALTQTRMPTAAAWWAAAGAFVVVCGCVVTALVTKVEPAMARDRLGRRPYDWRGSRPRAWARPRDHRAGAHGGARRGFAVGRIDGRPLFTDEEAHVTVIAPTRAGKTTRCVVPWLLEHDGPTVVTSTKRDVLELAAGRAHEERKVWVFDPFSDDSTSWTPIAGCEEWSHALRQGQWLADATTDGDSSVARYWQGEAAKLLAPLLHAAALEHADLDRVLEWVDTQDTQAPMVLLAGARAMPAARQLRAVADLDPRNRGTTYMSAGSVLAAYRYPEVARHLGHDFNVDAFLGSRDDTLFLIAAERHQALLAPVIVSLISSLIHTAIESGEFRNADRRLRILLDEAANIAPLHDLPRMLSQAAGHGVRIATIWQSLAQMRERHGHGAETILANSSAKLFMGSITDAPTRAYITDLLEPSRDRRGLLKQAFGLLRGSTWSYGSWKEVPAGVA</sequence>
<dbReference type="PANTHER" id="PTHR37937:SF1">
    <property type="entry name" value="CONJUGATIVE TRANSFER: DNA TRANSPORT"/>
    <property type="match status" value="1"/>
</dbReference>
<evidence type="ECO:0000256" key="3">
    <source>
        <dbReference type="ARBA" id="ARBA00022475"/>
    </source>
</evidence>
<reference evidence="8 9" key="1">
    <citation type="submission" date="2022-06" db="EMBL/GenBank/DDBJ databases">
        <title>Paraconexibacter antarcticus.</title>
        <authorList>
            <person name="Kim C.S."/>
        </authorList>
    </citation>
    <scope>NUCLEOTIDE SEQUENCE [LARGE SCALE GENOMIC DNA]</scope>
    <source>
        <strain evidence="8 9">02-257</strain>
    </source>
</reference>
<proteinExistence type="inferred from homology"/>
<protein>
    <submittedName>
        <fullName evidence="8">Type IV secretory system conjugative DNA transfer family protein</fullName>
    </submittedName>
</protein>
<gene>
    <name evidence="8" type="ORF">NBH00_08040</name>
</gene>
<dbReference type="Pfam" id="PF02534">
    <property type="entry name" value="T4SS-DNA_transf"/>
    <property type="match status" value="1"/>
</dbReference>
<dbReference type="RefSeq" id="WP_254572819.1">
    <property type="nucleotide sequence ID" value="NZ_CP098502.1"/>
</dbReference>
<evidence type="ECO:0000256" key="4">
    <source>
        <dbReference type="ARBA" id="ARBA00022692"/>
    </source>
</evidence>
<dbReference type="InterPro" id="IPR027417">
    <property type="entry name" value="P-loop_NTPase"/>
</dbReference>
<dbReference type="InterPro" id="IPR003688">
    <property type="entry name" value="TraG/VirD4"/>
</dbReference>
<feature type="transmembrane region" description="Helical" evidence="7">
    <location>
        <begin position="12"/>
        <end position="39"/>
    </location>
</feature>
<feature type="transmembrane region" description="Helical" evidence="7">
    <location>
        <begin position="82"/>
        <end position="104"/>
    </location>
</feature>
<name>A0ABY5DZ72_9ACTN</name>
<keyword evidence="6 7" id="KW-0472">Membrane</keyword>
<evidence type="ECO:0000256" key="6">
    <source>
        <dbReference type="ARBA" id="ARBA00023136"/>
    </source>
</evidence>
<evidence type="ECO:0000256" key="7">
    <source>
        <dbReference type="SAM" id="Phobius"/>
    </source>
</evidence>
<evidence type="ECO:0000313" key="8">
    <source>
        <dbReference type="EMBL" id="UTI66142.1"/>
    </source>
</evidence>
<organism evidence="8 9">
    <name type="scientific">Paraconexibacter antarcticus</name>
    <dbReference type="NCBI Taxonomy" id="2949664"/>
    <lineage>
        <taxon>Bacteria</taxon>
        <taxon>Bacillati</taxon>
        <taxon>Actinomycetota</taxon>
        <taxon>Thermoleophilia</taxon>
        <taxon>Solirubrobacterales</taxon>
        <taxon>Paraconexibacteraceae</taxon>
        <taxon>Paraconexibacter</taxon>
    </lineage>
</organism>
<comment type="similarity">
    <text evidence="2">Belongs to the VirD4/TraG family.</text>
</comment>
<evidence type="ECO:0000256" key="1">
    <source>
        <dbReference type="ARBA" id="ARBA00004651"/>
    </source>
</evidence>
<keyword evidence="5 7" id="KW-1133">Transmembrane helix</keyword>
<dbReference type="PANTHER" id="PTHR37937">
    <property type="entry name" value="CONJUGATIVE TRANSFER: DNA TRANSPORT"/>
    <property type="match status" value="1"/>
</dbReference>
<comment type="subcellular location">
    <subcellularLocation>
        <location evidence="1">Cell membrane</location>
        <topology evidence="1">Multi-pass membrane protein</topology>
    </subcellularLocation>
</comment>
<dbReference type="SUPFAM" id="SSF52540">
    <property type="entry name" value="P-loop containing nucleoside triphosphate hydrolases"/>
    <property type="match status" value="1"/>
</dbReference>
<keyword evidence="3" id="KW-1003">Cell membrane</keyword>
<dbReference type="Gene3D" id="3.40.50.300">
    <property type="entry name" value="P-loop containing nucleotide triphosphate hydrolases"/>
    <property type="match status" value="1"/>
</dbReference>
<accession>A0ABY5DZ72</accession>
<evidence type="ECO:0000256" key="2">
    <source>
        <dbReference type="ARBA" id="ARBA00008806"/>
    </source>
</evidence>
<evidence type="ECO:0000313" key="9">
    <source>
        <dbReference type="Proteomes" id="UP001056035"/>
    </source>
</evidence>
<evidence type="ECO:0000256" key="5">
    <source>
        <dbReference type="ARBA" id="ARBA00022989"/>
    </source>
</evidence>
<dbReference type="InterPro" id="IPR051539">
    <property type="entry name" value="T4SS-coupling_protein"/>
</dbReference>
<keyword evidence="4 7" id="KW-0812">Transmembrane</keyword>
<keyword evidence="9" id="KW-1185">Reference proteome</keyword>
<dbReference type="EMBL" id="CP098502">
    <property type="protein sequence ID" value="UTI66142.1"/>
    <property type="molecule type" value="Genomic_DNA"/>
</dbReference>